<proteinExistence type="inferred from homology"/>
<dbReference type="GO" id="GO:0006352">
    <property type="term" value="P:DNA-templated transcription initiation"/>
    <property type="evidence" value="ECO:0007669"/>
    <property type="project" value="InterPro"/>
</dbReference>
<dbReference type="SUPFAM" id="SSF88659">
    <property type="entry name" value="Sigma3 and sigma4 domains of RNA polymerase sigma factors"/>
    <property type="match status" value="1"/>
</dbReference>
<dbReference type="Gene3D" id="1.20.120.1810">
    <property type="match status" value="1"/>
</dbReference>
<comment type="function">
    <text evidence="7">Sigma factors are initiation factors that promote the attachment of RNA polymerase to specific initiation sites and are then released.</text>
</comment>
<dbReference type="Pfam" id="PF04542">
    <property type="entry name" value="Sigma70_r2"/>
    <property type="match status" value="1"/>
</dbReference>
<keyword evidence="4 7" id="KW-0731">Sigma factor</keyword>
<gene>
    <name evidence="8" type="primary">sigK</name>
    <name evidence="8" type="ORF">CACET_c18180</name>
</gene>
<comment type="similarity">
    <text evidence="1 7">Belongs to the sigma-70 factor family.</text>
</comment>
<dbReference type="InterPro" id="IPR050813">
    <property type="entry name" value="Sigma-70_Factor"/>
</dbReference>
<dbReference type="EMBL" id="CP009687">
    <property type="protein sequence ID" value="AKL95266.1"/>
    <property type="molecule type" value="Genomic_DNA"/>
</dbReference>
<dbReference type="AlphaFoldDB" id="A0A0D8IFX5"/>
<evidence type="ECO:0000313" key="8">
    <source>
        <dbReference type="EMBL" id="AKL95266.1"/>
    </source>
</evidence>
<dbReference type="PANTHER" id="PTHR30376">
    <property type="entry name" value="SIGMA FACTOR RPOH HEAT SHOCK RELATED"/>
    <property type="match status" value="1"/>
</dbReference>
<keyword evidence="5 7" id="KW-0238">DNA-binding</keyword>
<dbReference type="InterPro" id="IPR013324">
    <property type="entry name" value="RNA_pol_sigma_r3/r4-like"/>
</dbReference>
<reference evidence="8 9" key="1">
    <citation type="submission" date="2014-10" db="EMBL/GenBank/DDBJ databases">
        <title>Genome sequence of Clostridium aceticum DSM 1496.</title>
        <authorList>
            <person name="Poehlein A."/>
            <person name="Schiel-Bengelsdorf B."/>
            <person name="Gottschalk G."/>
            <person name="Duerre P."/>
            <person name="Daniel R."/>
        </authorList>
    </citation>
    <scope>NUCLEOTIDE SEQUENCE [LARGE SCALE GENOMIC DNA]</scope>
    <source>
        <strain evidence="8 9">DSM 1496</strain>
    </source>
</reference>
<dbReference type="InterPro" id="IPR013325">
    <property type="entry name" value="RNA_pol_sigma_r2"/>
</dbReference>
<dbReference type="InterPro" id="IPR036388">
    <property type="entry name" value="WH-like_DNA-bd_sf"/>
</dbReference>
<dbReference type="SUPFAM" id="SSF88946">
    <property type="entry name" value="Sigma2 domain of RNA polymerase sigma factors"/>
    <property type="match status" value="1"/>
</dbReference>
<dbReference type="PRINTS" id="PR00046">
    <property type="entry name" value="SIGMA70FCT"/>
</dbReference>
<dbReference type="GO" id="GO:0030435">
    <property type="term" value="P:sporulation resulting in formation of a cellular spore"/>
    <property type="evidence" value="ECO:0007669"/>
    <property type="project" value="UniProtKB-KW"/>
</dbReference>
<dbReference type="PATRIC" id="fig|84022.5.peg.3275"/>
<dbReference type="Proteomes" id="UP000035704">
    <property type="component" value="Chromosome"/>
</dbReference>
<dbReference type="InterPro" id="IPR001387">
    <property type="entry name" value="Cro/C1-type_HTH"/>
</dbReference>
<keyword evidence="3 7" id="KW-0805">Transcription regulation</keyword>
<name>A0A0D8IFX5_9CLOT</name>
<dbReference type="InterPro" id="IPR007627">
    <property type="entry name" value="RNA_pol_sigma70_r2"/>
</dbReference>
<evidence type="ECO:0000256" key="5">
    <source>
        <dbReference type="ARBA" id="ARBA00023125"/>
    </source>
</evidence>
<sequence>MLFFLAELFATMAKPFLFSLSYISSNISFPQPLTSEEEELYLERYEQGDEEARNILVERNLRLVAHIVKKYGNISCDVDDLISIGTIGLIKGITTFDRSKGTRLATYAARCIENEILMTIRASKKIKTEVSLQDPIGVDREGNEISLIDILGTEPDEVLNEVELKMQVKKLYKKMSSVLKKRELLVLELRYGMSNGGRKTQREIAKLLGISRSYVSRIEKRAIKKLYKSFDMRE</sequence>
<dbReference type="InterPro" id="IPR000943">
    <property type="entry name" value="RNA_pol_sigma70"/>
</dbReference>
<evidence type="ECO:0000256" key="1">
    <source>
        <dbReference type="ARBA" id="ARBA00007788"/>
    </source>
</evidence>
<evidence type="ECO:0000313" key="9">
    <source>
        <dbReference type="Proteomes" id="UP000035704"/>
    </source>
</evidence>
<dbReference type="PIRSF" id="PIRSF000770">
    <property type="entry name" value="RNA_pol_sigma-SigE/K"/>
    <property type="match status" value="1"/>
</dbReference>
<keyword evidence="9" id="KW-1185">Reference proteome</keyword>
<dbReference type="Gene3D" id="1.10.10.10">
    <property type="entry name" value="Winged helix-like DNA-binding domain superfamily/Winged helix DNA-binding domain"/>
    <property type="match status" value="1"/>
</dbReference>
<dbReference type="STRING" id="84022.CACET_c18180"/>
<dbReference type="PANTHER" id="PTHR30376:SF3">
    <property type="entry name" value="RNA POLYMERASE SIGMA FACTOR RPOH"/>
    <property type="match status" value="1"/>
</dbReference>
<dbReference type="InterPro" id="IPR007630">
    <property type="entry name" value="RNA_pol_sigma70_r4"/>
</dbReference>
<dbReference type="OrthoDB" id="9809557at2"/>
<evidence type="ECO:0000256" key="4">
    <source>
        <dbReference type="ARBA" id="ARBA00023082"/>
    </source>
</evidence>
<accession>A0A0D8IFX5</accession>
<dbReference type="NCBIfam" id="NF004471">
    <property type="entry name" value="PRK05803.1"/>
    <property type="match status" value="1"/>
</dbReference>
<dbReference type="CDD" id="cd06171">
    <property type="entry name" value="Sigma70_r4"/>
    <property type="match status" value="1"/>
</dbReference>
<dbReference type="KEGG" id="cace:CACET_c18180"/>
<dbReference type="PROSITE" id="PS00715">
    <property type="entry name" value="SIGMA70_1"/>
    <property type="match status" value="1"/>
</dbReference>
<evidence type="ECO:0000256" key="6">
    <source>
        <dbReference type="ARBA" id="ARBA00023163"/>
    </source>
</evidence>
<dbReference type="Pfam" id="PF04545">
    <property type="entry name" value="Sigma70_r4"/>
    <property type="match status" value="1"/>
</dbReference>
<dbReference type="PROSITE" id="PS50943">
    <property type="entry name" value="HTH_CROC1"/>
    <property type="match status" value="1"/>
</dbReference>
<dbReference type="InterPro" id="IPR014209">
    <property type="entry name" value="RNA_pol_sigma-K"/>
</dbReference>
<dbReference type="NCBIfam" id="TIGR02846">
    <property type="entry name" value="spore_sigmaK"/>
    <property type="match status" value="1"/>
</dbReference>
<dbReference type="GO" id="GO:0003677">
    <property type="term" value="F:DNA binding"/>
    <property type="evidence" value="ECO:0007669"/>
    <property type="project" value="UniProtKB-KW"/>
</dbReference>
<evidence type="ECO:0000256" key="3">
    <source>
        <dbReference type="ARBA" id="ARBA00023015"/>
    </source>
</evidence>
<organism evidence="8 9">
    <name type="scientific">Clostridium aceticum</name>
    <dbReference type="NCBI Taxonomy" id="84022"/>
    <lineage>
        <taxon>Bacteria</taxon>
        <taxon>Bacillati</taxon>
        <taxon>Bacillota</taxon>
        <taxon>Clostridia</taxon>
        <taxon>Eubacteriales</taxon>
        <taxon>Clostridiaceae</taxon>
        <taxon>Clostridium</taxon>
    </lineage>
</organism>
<evidence type="ECO:0000256" key="7">
    <source>
        <dbReference type="RuleBase" id="RU362124"/>
    </source>
</evidence>
<dbReference type="GO" id="GO:0016987">
    <property type="term" value="F:sigma factor activity"/>
    <property type="evidence" value="ECO:0007669"/>
    <property type="project" value="UniProtKB-KW"/>
</dbReference>
<protein>
    <recommendedName>
        <fullName evidence="7">RNA polymerase sigma factor</fullName>
    </recommendedName>
</protein>
<dbReference type="PROSITE" id="PS00716">
    <property type="entry name" value="SIGMA70_2"/>
    <property type="match status" value="1"/>
</dbReference>
<dbReference type="NCBIfam" id="TIGR02937">
    <property type="entry name" value="sigma70-ECF"/>
    <property type="match status" value="1"/>
</dbReference>
<dbReference type="RefSeq" id="WP_044823967.1">
    <property type="nucleotide sequence ID" value="NZ_CP009687.1"/>
</dbReference>
<evidence type="ECO:0000256" key="2">
    <source>
        <dbReference type="ARBA" id="ARBA00022969"/>
    </source>
</evidence>
<dbReference type="InterPro" id="IPR014284">
    <property type="entry name" value="RNA_pol_sigma-70_dom"/>
</dbReference>
<keyword evidence="6 7" id="KW-0804">Transcription</keyword>
<keyword evidence="2" id="KW-0749">Sporulation</keyword>